<dbReference type="InterPro" id="IPR008258">
    <property type="entry name" value="Transglycosylase_SLT_dom_1"/>
</dbReference>
<feature type="transmembrane region" description="Helical" evidence="1">
    <location>
        <begin position="12"/>
        <end position="30"/>
    </location>
</feature>
<evidence type="ECO:0000313" key="4">
    <source>
        <dbReference type="Proteomes" id="UP000230886"/>
    </source>
</evidence>
<dbReference type="Gene3D" id="1.10.530.10">
    <property type="match status" value="1"/>
</dbReference>
<dbReference type="InterPro" id="IPR023346">
    <property type="entry name" value="Lysozyme-like_dom_sf"/>
</dbReference>
<keyword evidence="1" id="KW-0812">Transmembrane</keyword>
<evidence type="ECO:0000313" key="3">
    <source>
        <dbReference type="EMBL" id="PCK24317.1"/>
    </source>
</evidence>
<dbReference type="PANTHER" id="PTHR37423:SF2">
    <property type="entry name" value="MEMBRANE-BOUND LYTIC MUREIN TRANSGLYCOSYLASE C"/>
    <property type="match status" value="1"/>
</dbReference>
<dbReference type="SUPFAM" id="SSF53955">
    <property type="entry name" value="Lysozyme-like"/>
    <property type="match status" value="1"/>
</dbReference>
<dbReference type="CDD" id="cd13399">
    <property type="entry name" value="Slt35-like"/>
    <property type="match status" value="1"/>
</dbReference>
<reference evidence="3 4" key="1">
    <citation type="submission" date="2017-07" db="EMBL/GenBank/DDBJ databases">
        <title>Draft sequence of Rhodococcus enclensis 23b-28.</title>
        <authorList>
            <person name="Besaury L."/>
            <person name="Sancelme M."/>
            <person name="Amato P."/>
            <person name="Lallement A."/>
            <person name="Delort A.-M."/>
        </authorList>
    </citation>
    <scope>NUCLEOTIDE SEQUENCE [LARGE SCALE GENOMIC DNA]</scope>
    <source>
        <strain evidence="3 4">23b-28</strain>
    </source>
</reference>
<organism evidence="3 4">
    <name type="scientific">Rhodococcus qingshengii</name>
    <dbReference type="NCBI Taxonomy" id="334542"/>
    <lineage>
        <taxon>Bacteria</taxon>
        <taxon>Bacillati</taxon>
        <taxon>Actinomycetota</taxon>
        <taxon>Actinomycetes</taxon>
        <taxon>Mycobacteriales</taxon>
        <taxon>Nocardiaceae</taxon>
        <taxon>Rhodococcus</taxon>
        <taxon>Rhodococcus erythropolis group</taxon>
    </lineage>
</organism>
<evidence type="ECO:0000259" key="2">
    <source>
        <dbReference type="Pfam" id="PF01464"/>
    </source>
</evidence>
<protein>
    <recommendedName>
        <fullName evidence="2">Transglycosylase SLT domain-containing protein</fullName>
    </recommendedName>
</protein>
<dbReference type="AlphaFoldDB" id="A0A2A5J510"/>
<evidence type="ECO:0000256" key="1">
    <source>
        <dbReference type="SAM" id="Phobius"/>
    </source>
</evidence>
<dbReference type="PANTHER" id="PTHR37423">
    <property type="entry name" value="SOLUBLE LYTIC MUREIN TRANSGLYCOSYLASE-RELATED"/>
    <property type="match status" value="1"/>
</dbReference>
<gene>
    <name evidence="3" type="ORF">CHR55_26385</name>
</gene>
<keyword evidence="1" id="KW-0472">Membrane</keyword>
<accession>A0A2A5J510</accession>
<sequence length="200" mass="20518">MTKDRSSRRIAAIAGAVAAAVITPAAFLWLTTSVDQVDQRSTAATHSSNPHEYASWLIKAGNVCPEIDSALIAAQIDTDSGWDPSARSVSGAEGLAQFLPEAWAEHGVDANSNGVSSPLDAADAIMALAQLDCRTAEQANADLSAGHIKGELTDIVLASYNCGYGCVLAAGGIDPANASGGLNRESAEYVASVKARMSGN</sequence>
<dbReference type="Pfam" id="PF01464">
    <property type="entry name" value="SLT"/>
    <property type="match status" value="1"/>
</dbReference>
<name>A0A2A5J510_RHOSG</name>
<keyword evidence="1" id="KW-1133">Transmembrane helix</keyword>
<proteinExistence type="predicted"/>
<dbReference type="Proteomes" id="UP000230886">
    <property type="component" value="Unassembled WGS sequence"/>
</dbReference>
<dbReference type="RefSeq" id="WP_099698441.1">
    <property type="nucleotide sequence ID" value="NZ_NOVD01000032.1"/>
</dbReference>
<dbReference type="EMBL" id="NOVD01000032">
    <property type="protein sequence ID" value="PCK24317.1"/>
    <property type="molecule type" value="Genomic_DNA"/>
</dbReference>
<feature type="domain" description="Transglycosylase SLT" evidence="2">
    <location>
        <begin position="64"/>
        <end position="172"/>
    </location>
</feature>
<comment type="caution">
    <text evidence="3">The sequence shown here is derived from an EMBL/GenBank/DDBJ whole genome shotgun (WGS) entry which is preliminary data.</text>
</comment>